<dbReference type="Proteomes" id="UP000016930">
    <property type="component" value="Unassembled WGS sequence"/>
</dbReference>
<proteinExistence type="predicted"/>
<keyword evidence="2" id="KW-1185">Reference proteome</keyword>
<evidence type="ECO:0000313" key="1">
    <source>
        <dbReference type="EMBL" id="EMD31930.1"/>
    </source>
</evidence>
<reference evidence="1 2" key="1">
    <citation type="journal article" date="2012" name="Proc. Natl. Acad. Sci. U.S.A.">
        <title>Comparative genomics of Ceriporiopsis subvermispora and Phanerochaete chrysosporium provide insight into selective ligninolysis.</title>
        <authorList>
            <person name="Fernandez-Fueyo E."/>
            <person name="Ruiz-Duenas F.J."/>
            <person name="Ferreira P."/>
            <person name="Floudas D."/>
            <person name="Hibbett D.S."/>
            <person name="Canessa P."/>
            <person name="Larrondo L.F."/>
            <person name="James T.Y."/>
            <person name="Seelenfreund D."/>
            <person name="Lobos S."/>
            <person name="Polanco R."/>
            <person name="Tello M."/>
            <person name="Honda Y."/>
            <person name="Watanabe T."/>
            <person name="Watanabe T."/>
            <person name="Ryu J.S."/>
            <person name="Kubicek C.P."/>
            <person name="Schmoll M."/>
            <person name="Gaskell J."/>
            <person name="Hammel K.E."/>
            <person name="St John F.J."/>
            <person name="Vanden Wymelenberg A."/>
            <person name="Sabat G."/>
            <person name="Splinter BonDurant S."/>
            <person name="Syed K."/>
            <person name="Yadav J.S."/>
            <person name="Doddapaneni H."/>
            <person name="Subramanian V."/>
            <person name="Lavin J.L."/>
            <person name="Oguiza J.A."/>
            <person name="Perez G."/>
            <person name="Pisabarro A.G."/>
            <person name="Ramirez L."/>
            <person name="Santoyo F."/>
            <person name="Master E."/>
            <person name="Coutinho P.M."/>
            <person name="Henrissat B."/>
            <person name="Lombard V."/>
            <person name="Magnuson J.K."/>
            <person name="Kuees U."/>
            <person name="Hori C."/>
            <person name="Igarashi K."/>
            <person name="Samejima M."/>
            <person name="Held B.W."/>
            <person name="Barry K.W."/>
            <person name="LaButti K.M."/>
            <person name="Lapidus A."/>
            <person name="Lindquist E.A."/>
            <person name="Lucas S.M."/>
            <person name="Riley R."/>
            <person name="Salamov A.A."/>
            <person name="Hoffmeister D."/>
            <person name="Schwenk D."/>
            <person name="Hadar Y."/>
            <person name="Yarden O."/>
            <person name="de Vries R.P."/>
            <person name="Wiebenga A."/>
            <person name="Stenlid J."/>
            <person name="Eastwood D."/>
            <person name="Grigoriev I.V."/>
            <person name="Berka R.M."/>
            <person name="Blanchette R.A."/>
            <person name="Kersten P."/>
            <person name="Martinez A.T."/>
            <person name="Vicuna R."/>
            <person name="Cullen D."/>
        </authorList>
    </citation>
    <scope>NUCLEOTIDE SEQUENCE [LARGE SCALE GENOMIC DNA]</scope>
    <source>
        <strain evidence="1 2">B</strain>
    </source>
</reference>
<sequence>WPRLQAMEALTWDAFPWPVFKKPDTPEDLTTSAISAYVLSPHHPSDAQKAPKDRIKDHIKRWHPDRFETKLLRKVREDERERVKEGAGLVARNLNELLTQ</sequence>
<accession>M2QIN0</accession>
<protein>
    <submittedName>
        <fullName evidence="1">Uncharacterized protein</fullName>
    </submittedName>
</protein>
<dbReference type="AlphaFoldDB" id="M2QIN0"/>
<feature type="non-terminal residue" evidence="1">
    <location>
        <position position="1"/>
    </location>
</feature>
<name>M2QIN0_CERS8</name>
<dbReference type="EMBL" id="KB445814">
    <property type="protein sequence ID" value="EMD31930.1"/>
    <property type="molecule type" value="Genomic_DNA"/>
</dbReference>
<organism evidence="1 2">
    <name type="scientific">Ceriporiopsis subvermispora (strain B)</name>
    <name type="common">White-rot fungus</name>
    <name type="synonym">Gelatoporia subvermispora</name>
    <dbReference type="NCBI Taxonomy" id="914234"/>
    <lineage>
        <taxon>Eukaryota</taxon>
        <taxon>Fungi</taxon>
        <taxon>Dikarya</taxon>
        <taxon>Basidiomycota</taxon>
        <taxon>Agaricomycotina</taxon>
        <taxon>Agaricomycetes</taxon>
        <taxon>Polyporales</taxon>
        <taxon>Gelatoporiaceae</taxon>
        <taxon>Gelatoporia</taxon>
    </lineage>
</organism>
<dbReference type="STRING" id="914234.M2QIN0"/>
<gene>
    <name evidence="1" type="ORF">CERSUDRAFT_37398</name>
</gene>
<dbReference type="HOGENOM" id="CLU_074404_2_0_1"/>
<dbReference type="OrthoDB" id="412109at2759"/>
<feature type="non-terminal residue" evidence="1">
    <location>
        <position position="100"/>
    </location>
</feature>
<evidence type="ECO:0000313" key="2">
    <source>
        <dbReference type="Proteomes" id="UP000016930"/>
    </source>
</evidence>